<evidence type="ECO:0000313" key="2">
    <source>
        <dbReference type="EMBL" id="CDM64524.1"/>
    </source>
</evidence>
<dbReference type="Proteomes" id="UP000031518">
    <property type="component" value="Unassembled WGS sequence"/>
</dbReference>
<dbReference type="Pfam" id="PF11412">
    <property type="entry name" value="DsbD_N"/>
    <property type="match status" value="1"/>
</dbReference>
<reference evidence="2 3" key="1">
    <citation type="submission" date="2013-12" db="EMBL/GenBank/DDBJ databases">
        <authorList>
            <person name="Stott M."/>
        </authorList>
    </citation>
    <scope>NUCLEOTIDE SEQUENCE [LARGE SCALE GENOMIC DNA]</scope>
    <source>
        <strain evidence="2 3">K22</strain>
    </source>
</reference>
<keyword evidence="3" id="KW-1185">Reference proteome</keyword>
<proteinExistence type="predicted"/>
<dbReference type="EMBL" id="CBXV010000002">
    <property type="protein sequence ID" value="CDM64524.1"/>
    <property type="molecule type" value="Genomic_DNA"/>
</dbReference>
<evidence type="ECO:0000313" key="3">
    <source>
        <dbReference type="Proteomes" id="UP000031518"/>
    </source>
</evidence>
<organism evidence="2 3">
    <name type="scientific">Pyrinomonas methylaliphatogenes</name>
    <dbReference type="NCBI Taxonomy" id="454194"/>
    <lineage>
        <taxon>Bacteria</taxon>
        <taxon>Pseudomonadati</taxon>
        <taxon>Acidobacteriota</taxon>
        <taxon>Blastocatellia</taxon>
        <taxon>Blastocatellales</taxon>
        <taxon>Pyrinomonadaceae</taxon>
        <taxon>Pyrinomonas</taxon>
    </lineage>
</organism>
<feature type="domain" description="Thiol:disulfide interchange protein DsbD N-terminal" evidence="1">
    <location>
        <begin position="67"/>
        <end position="176"/>
    </location>
</feature>
<dbReference type="InterPro" id="IPR036929">
    <property type="entry name" value="DsbDN_sf"/>
</dbReference>
<dbReference type="InterPro" id="IPR028250">
    <property type="entry name" value="DsbDN"/>
</dbReference>
<dbReference type="Gene3D" id="2.60.40.1250">
    <property type="entry name" value="Thiol:disulfide interchange protein DsbD, N-terminal domain"/>
    <property type="match status" value="1"/>
</dbReference>
<dbReference type="AlphaFoldDB" id="A0A0B6WW78"/>
<accession>A0A0B6WW78</accession>
<sequence>MAKTGHVEFFVESSNAEGKELRGVMRSGYLALLAALFLAGPAAVSVRAQAPIEVSGFYSLNRAPRGRVVQAAIVMQIPDGYHVNANRPLSKYAIPTEVKIEAPAGVRVGPVIYPRAVVRRFSFSKDQIAVYEGRTVMRFNVTIPASFRGDRIELRARVRYQACTNEVCYPPRTKEVVMPIEVVNANERVERINTNIFGGRGRRG</sequence>
<reference evidence="2 3" key="2">
    <citation type="submission" date="2015-01" db="EMBL/GenBank/DDBJ databases">
        <title>Complete genome sequence of Pyrinomonas methylaliphatogenes type strain K22T.</title>
        <authorList>
            <person name="Lee K.C.Y."/>
            <person name="Power J.F."/>
            <person name="Dunfield P.F."/>
            <person name="Morgan X.C."/>
            <person name="Huttenhower C."/>
            <person name="Stott M.B."/>
        </authorList>
    </citation>
    <scope>NUCLEOTIDE SEQUENCE [LARGE SCALE GENOMIC DNA]</scope>
    <source>
        <strain evidence="2 3">K22</strain>
    </source>
</reference>
<name>A0A0B6WW78_9BACT</name>
<protein>
    <submittedName>
        <fullName evidence="2">Disulphide bond corrector protein DsbC</fullName>
    </submittedName>
</protein>
<evidence type="ECO:0000259" key="1">
    <source>
        <dbReference type="Pfam" id="PF11412"/>
    </source>
</evidence>
<dbReference type="STRING" id="454194.PYK22_00518"/>
<gene>
    <name evidence="2" type="ORF">PYK22_00518</name>
</gene>